<dbReference type="Proteomes" id="UP001152797">
    <property type="component" value="Unassembled WGS sequence"/>
</dbReference>
<sequence>MAGAKDQTRAYKAVSSGPARNKALEETRPSDFNTFKQTAGRDDLIRLIVGRFMTSDGQDIQDDYTLAIEKKLWRKSLDSIIRSTYCKERGVLDDDVKVFVKFLLPQAGAGLGWLDTSKSPLQLKLKDSDIVEVLFAETSIESEPAALPSRAEALKLLQDPRAAKAEVWAALSRFAEDDLLVAPGLELLADAVERQPLLCKSIISVRGNKCDVMRLLSRLLGDLHSSNRRVQLAGWRLLLQAAKDEELRPVLRRAKALALRLQRVGDPERGADPVTLTKFLELVGYKPETQIQPVQSPQGVLTLVKAEAEPAAERWSREAAKAVVKLETAVHKDDPMDIEKALHNLILKMQRRDVNWQSVEETGVGLIFRQLSSFHGDGDIRSLARKAVLEATKLQHADAIR</sequence>
<reference evidence="2" key="1">
    <citation type="submission" date="2022-10" db="EMBL/GenBank/DDBJ databases">
        <authorList>
            <person name="Chen Y."/>
            <person name="Dougan E. K."/>
            <person name="Chan C."/>
            <person name="Rhodes N."/>
            <person name="Thang M."/>
        </authorList>
    </citation>
    <scope>NUCLEOTIDE SEQUENCE</scope>
</reference>
<name>A0A9P1G8E0_9DINO</name>
<comment type="caution">
    <text evidence="2">The sequence shown here is derived from an EMBL/GenBank/DDBJ whole genome shotgun (WGS) entry which is preliminary data.</text>
</comment>
<organism evidence="2">
    <name type="scientific">Cladocopium goreaui</name>
    <dbReference type="NCBI Taxonomy" id="2562237"/>
    <lineage>
        <taxon>Eukaryota</taxon>
        <taxon>Sar</taxon>
        <taxon>Alveolata</taxon>
        <taxon>Dinophyceae</taxon>
        <taxon>Suessiales</taxon>
        <taxon>Symbiodiniaceae</taxon>
        <taxon>Cladocopium</taxon>
    </lineage>
</organism>
<proteinExistence type="predicted"/>
<evidence type="ECO:0000313" key="3">
    <source>
        <dbReference type="EMBL" id="CAL1158124.1"/>
    </source>
</evidence>
<dbReference type="EMBL" id="CAMXCT010003485">
    <property type="protein sequence ID" value="CAI4004749.1"/>
    <property type="molecule type" value="Genomic_DNA"/>
</dbReference>
<evidence type="ECO:0000313" key="2">
    <source>
        <dbReference type="EMBL" id="CAI4004749.1"/>
    </source>
</evidence>
<dbReference type="AlphaFoldDB" id="A0A9P1G8E0"/>
<dbReference type="EMBL" id="CAMXCT020003485">
    <property type="protein sequence ID" value="CAL1158124.1"/>
    <property type="molecule type" value="Genomic_DNA"/>
</dbReference>
<reference evidence="3" key="2">
    <citation type="submission" date="2024-04" db="EMBL/GenBank/DDBJ databases">
        <authorList>
            <person name="Chen Y."/>
            <person name="Shah S."/>
            <person name="Dougan E. K."/>
            <person name="Thang M."/>
            <person name="Chan C."/>
        </authorList>
    </citation>
    <scope>NUCLEOTIDE SEQUENCE [LARGE SCALE GENOMIC DNA]</scope>
</reference>
<evidence type="ECO:0000313" key="4">
    <source>
        <dbReference type="Proteomes" id="UP001152797"/>
    </source>
</evidence>
<feature type="region of interest" description="Disordered" evidence="1">
    <location>
        <begin position="1"/>
        <end position="33"/>
    </location>
</feature>
<dbReference type="OrthoDB" id="443007at2759"/>
<keyword evidence="4" id="KW-1185">Reference proteome</keyword>
<dbReference type="EMBL" id="CAMXCT030003485">
    <property type="protein sequence ID" value="CAL4792061.1"/>
    <property type="molecule type" value="Genomic_DNA"/>
</dbReference>
<gene>
    <name evidence="2" type="ORF">C1SCF055_LOCUS30522</name>
</gene>
<protein>
    <submittedName>
        <fullName evidence="2">Uncharacterized protein</fullName>
    </submittedName>
</protein>
<accession>A0A9P1G8E0</accession>
<evidence type="ECO:0000256" key="1">
    <source>
        <dbReference type="SAM" id="MobiDB-lite"/>
    </source>
</evidence>